<protein>
    <recommendedName>
        <fullName evidence="3">PilZ domain-containing protein</fullName>
    </recommendedName>
</protein>
<sequence length="147" mass="16889">MNKPSQLDCFELLEEFAIEASQTLDVDASFEELLGEDVDHVEVKRERRRSPRHPFNTLQMYAEYDGENMPPTARFQHAKFQDISSTGISFVLPNKPTHARFILAIGIVPFRFFEAELVHVREVSIDGGVAYQLGCRLVRRITPNKPR</sequence>
<comment type="caution">
    <text evidence="1">The sequence shown here is derived from an EMBL/GenBank/DDBJ whole genome shotgun (WGS) entry which is preliminary data.</text>
</comment>
<evidence type="ECO:0000313" key="1">
    <source>
        <dbReference type="EMBL" id="PQO47289.1"/>
    </source>
</evidence>
<dbReference type="EMBL" id="PUHZ01000005">
    <property type="protein sequence ID" value="PQO47289.1"/>
    <property type="molecule type" value="Genomic_DNA"/>
</dbReference>
<proteinExistence type="predicted"/>
<dbReference type="RefSeq" id="WP_146118954.1">
    <property type="nucleotide sequence ID" value="NZ_PUHZ01000005.1"/>
</dbReference>
<evidence type="ECO:0008006" key="3">
    <source>
        <dbReference type="Google" id="ProtNLM"/>
    </source>
</evidence>
<reference evidence="1 2" key="1">
    <citation type="submission" date="2018-02" db="EMBL/GenBank/DDBJ databases">
        <title>Comparative genomes isolates from brazilian mangrove.</title>
        <authorList>
            <person name="Araujo J.E."/>
            <person name="Taketani R.G."/>
            <person name="Silva M.C.P."/>
            <person name="Loureco M.V."/>
            <person name="Andreote F.D."/>
        </authorList>
    </citation>
    <scope>NUCLEOTIDE SEQUENCE [LARGE SCALE GENOMIC DNA]</scope>
    <source>
        <strain evidence="1 2">Nap-Phe MGV</strain>
    </source>
</reference>
<dbReference type="OrthoDB" id="275648at2"/>
<organism evidence="1 2">
    <name type="scientific">Blastopirellula marina</name>
    <dbReference type="NCBI Taxonomy" id="124"/>
    <lineage>
        <taxon>Bacteria</taxon>
        <taxon>Pseudomonadati</taxon>
        <taxon>Planctomycetota</taxon>
        <taxon>Planctomycetia</taxon>
        <taxon>Pirellulales</taxon>
        <taxon>Pirellulaceae</taxon>
        <taxon>Blastopirellula</taxon>
    </lineage>
</organism>
<gene>
    <name evidence="1" type="ORF">C5Y93_04405</name>
</gene>
<accession>A0A2S8GS83</accession>
<dbReference type="Proteomes" id="UP000237819">
    <property type="component" value="Unassembled WGS sequence"/>
</dbReference>
<dbReference type="AlphaFoldDB" id="A0A2S8GS83"/>
<evidence type="ECO:0000313" key="2">
    <source>
        <dbReference type="Proteomes" id="UP000237819"/>
    </source>
</evidence>
<name>A0A2S8GS83_9BACT</name>